<gene>
    <name evidence="1" type="ORF">GGI18_004950</name>
</gene>
<proteinExistence type="predicted"/>
<organism evidence="1 2">
    <name type="scientific">Coemansia linderi</name>
    <dbReference type="NCBI Taxonomy" id="2663919"/>
    <lineage>
        <taxon>Eukaryota</taxon>
        <taxon>Fungi</taxon>
        <taxon>Fungi incertae sedis</taxon>
        <taxon>Zoopagomycota</taxon>
        <taxon>Kickxellomycotina</taxon>
        <taxon>Kickxellomycetes</taxon>
        <taxon>Kickxellales</taxon>
        <taxon>Kickxellaceae</taxon>
        <taxon>Coemansia</taxon>
    </lineage>
</organism>
<evidence type="ECO:0000313" key="2">
    <source>
        <dbReference type="Proteomes" id="UP001140066"/>
    </source>
</evidence>
<comment type="caution">
    <text evidence="1">The sequence shown here is derived from an EMBL/GenBank/DDBJ whole genome shotgun (WGS) entry which is preliminary data.</text>
</comment>
<accession>A0ACC1K1Y3</accession>
<feature type="non-terminal residue" evidence="1">
    <location>
        <position position="1"/>
    </location>
</feature>
<evidence type="ECO:0000313" key="1">
    <source>
        <dbReference type="EMBL" id="KAJ2771937.1"/>
    </source>
</evidence>
<name>A0ACC1K1Y3_9FUNG</name>
<dbReference type="Proteomes" id="UP001140066">
    <property type="component" value="Unassembled WGS sequence"/>
</dbReference>
<sequence>SEVGAVTLIRIPDGKAASMAIKHSGEVSVRSAGSSAANPWDKKKKQAAAAKPANALGLGAQSDVTQMYEVKPVYGDMELDSASSVTSMYSTGKIY</sequence>
<protein>
    <submittedName>
        <fullName evidence="1">Uncharacterized protein</fullName>
    </submittedName>
</protein>
<dbReference type="EMBL" id="JANBUK010002534">
    <property type="protein sequence ID" value="KAJ2771937.1"/>
    <property type="molecule type" value="Genomic_DNA"/>
</dbReference>
<reference evidence="1" key="1">
    <citation type="submission" date="2022-07" db="EMBL/GenBank/DDBJ databases">
        <title>Phylogenomic reconstructions and comparative analyses of Kickxellomycotina fungi.</title>
        <authorList>
            <person name="Reynolds N.K."/>
            <person name="Stajich J.E."/>
            <person name="Barry K."/>
            <person name="Grigoriev I.V."/>
            <person name="Crous P."/>
            <person name="Smith M.E."/>
        </authorList>
    </citation>
    <scope>NUCLEOTIDE SEQUENCE</scope>
    <source>
        <strain evidence="1">BCRC 34191</strain>
    </source>
</reference>
<keyword evidence="2" id="KW-1185">Reference proteome</keyword>